<dbReference type="EMBL" id="JWZT01005187">
    <property type="protein sequence ID" value="KII61891.1"/>
    <property type="molecule type" value="Genomic_DNA"/>
</dbReference>
<organism evidence="1 2">
    <name type="scientific">Thelohanellus kitauei</name>
    <name type="common">Myxosporean</name>
    <dbReference type="NCBI Taxonomy" id="669202"/>
    <lineage>
        <taxon>Eukaryota</taxon>
        <taxon>Metazoa</taxon>
        <taxon>Cnidaria</taxon>
        <taxon>Myxozoa</taxon>
        <taxon>Myxosporea</taxon>
        <taxon>Bivalvulida</taxon>
        <taxon>Platysporina</taxon>
        <taxon>Myxobolidae</taxon>
        <taxon>Thelohanellus</taxon>
    </lineage>
</organism>
<dbReference type="AlphaFoldDB" id="A0A0C2MJS8"/>
<evidence type="ECO:0000313" key="2">
    <source>
        <dbReference type="Proteomes" id="UP000031668"/>
    </source>
</evidence>
<accession>A0A0C2MJS8</accession>
<sequence length="116" mass="13517">MKRTFYNGEKVLVKNQNPTKLERLFEGSYEVIKRPPVLHHAAHFGLTKSKLNPPQPTRICTKKRNFASGKDESVNAPRLSCRIRKEVPRSPYKCLAYLMKGRQCNNILSYSYVDYR</sequence>
<gene>
    <name evidence="1" type="ORF">RF11_14167</name>
</gene>
<name>A0A0C2MJS8_THEKT</name>
<dbReference type="Proteomes" id="UP000031668">
    <property type="component" value="Unassembled WGS sequence"/>
</dbReference>
<comment type="caution">
    <text evidence="1">The sequence shown here is derived from an EMBL/GenBank/DDBJ whole genome shotgun (WGS) entry which is preliminary data.</text>
</comment>
<keyword evidence="2" id="KW-1185">Reference proteome</keyword>
<reference evidence="1 2" key="1">
    <citation type="journal article" date="2014" name="Genome Biol. Evol.">
        <title>The genome of the myxosporean Thelohanellus kitauei shows adaptations to nutrient acquisition within its fish host.</title>
        <authorList>
            <person name="Yang Y."/>
            <person name="Xiong J."/>
            <person name="Zhou Z."/>
            <person name="Huo F."/>
            <person name="Miao W."/>
            <person name="Ran C."/>
            <person name="Liu Y."/>
            <person name="Zhang J."/>
            <person name="Feng J."/>
            <person name="Wang M."/>
            <person name="Wang M."/>
            <person name="Wang L."/>
            <person name="Yao B."/>
        </authorList>
    </citation>
    <scope>NUCLEOTIDE SEQUENCE [LARGE SCALE GENOMIC DNA]</scope>
    <source>
        <strain evidence="1">Wuqing</strain>
    </source>
</reference>
<proteinExistence type="predicted"/>
<evidence type="ECO:0000313" key="1">
    <source>
        <dbReference type="EMBL" id="KII61891.1"/>
    </source>
</evidence>
<protein>
    <submittedName>
        <fullName evidence="1">Uncharacterized protein</fullName>
    </submittedName>
</protein>